<dbReference type="Pfam" id="PF01844">
    <property type="entry name" value="HNH"/>
    <property type="match status" value="1"/>
</dbReference>
<sequence length="41" mass="4720">MCGSKKNMVIHHIIPHAMIGSSRRENLELLCRDCNRRKGVD</sequence>
<dbReference type="EMBL" id="DUAV01000018">
    <property type="protein sequence ID" value="HIG63246.1"/>
    <property type="molecule type" value="Genomic_DNA"/>
</dbReference>
<gene>
    <name evidence="2" type="ORF">EYQ16_01840</name>
</gene>
<feature type="domain" description="HNH" evidence="1">
    <location>
        <begin position="1"/>
        <end position="39"/>
    </location>
</feature>
<keyword evidence="2" id="KW-0540">Nuclease</keyword>
<dbReference type="Proteomes" id="UP000589516">
    <property type="component" value="Unassembled WGS sequence"/>
</dbReference>
<evidence type="ECO:0000259" key="1">
    <source>
        <dbReference type="Pfam" id="PF01844"/>
    </source>
</evidence>
<organism evidence="2 3">
    <name type="scientific">Marine Group III euryarchaeote</name>
    <dbReference type="NCBI Taxonomy" id="2173149"/>
    <lineage>
        <taxon>Archaea</taxon>
        <taxon>Methanobacteriati</taxon>
        <taxon>Thermoplasmatota</taxon>
        <taxon>Thermoplasmata</taxon>
        <taxon>Candidatus Thermoprofundales</taxon>
    </lineage>
</organism>
<dbReference type="InterPro" id="IPR002711">
    <property type="entry name" value="HNH"/>
</dbReference>
<comment type="caution">
    <text evidence="2">The sequence shown here is derived from an EMBL/GenBank/DDBJ whole genome shotgun (WGS) entry which is preliminary data.</text>
</comment>
<keyword evidence="2" id="KW-0255">Endonuclease</keyword>
<evidence type="ECO:0000313" key="3">
    <source>
        <dbReference type="Proteomes" id="UP000589516"/>
    </source>
</evidence>
<dbReference type="Gene3D" id="1.10.30.50">
    <property type="match status" value="1"/>
</dbReference>
<name>A0A7C8DI08_9ARCH</name>
<accession>A0A7C8DI08</accession>
<keyword evidence="2" id="KW-0378">Hydrolase</keyword>
<dbReference type="InterPro" id="IPR003615">
    <property type="entry name" value="HNH_nuc"/>
</dbReference>
<proteinExistence type="predicted"/>
<protein>
    <submittedName>
        <fullName evidence="2">HNH endonuclease</fullName>
    </submittedName>
</protein>
<dbReference type="AlphaFoldDB" id="A0A7C8DI08"/>
<dbReference type="GO" id="GO:0003676">
    <property type="term" value="F:nucleic acid binding"/>
    <property type="evidence" value="ECO:0007669"/>
    <property type="project" value="InterPro"/>
</dbReference>
<evidence type="ECO:0000313" key="2">
    <source>
        <dbReference type="EMBL" id="HIG63246.1"/>
    </source>
</evidence>
<dbReference type="GO" id="GO:0008270">
    <property type="term" value="F:zinc ion binding"/>
    <property type="evidence" value="ECO:0007669"/>
    <property type="project" value="InterPro"/>
</dbReference>
<reference evidence="3" key="1">
    <citation type="journal article" date="2019" name="bioRxiv">
        <title>Genome diversification in globally distributed novel marine Proteobacteria is linked to environmental adaptation.</title>
        <authorList>
            <person name="Zhou Z."/>
            <person name="Tran P.Q."/>
            <person name="Kieft K."/>
            <person name="Anantharaman K."/>
        </authorList>
    </citation>
    <scope>NUCLEOTIDE SEQUENCE [LARGE SCALE GENOMIC DNA]</scope>
</reference>
<dbReference type="GO" id="GO:0004519">
    <property type="term" value="F:endonuclease activity"/>
    <property type="evidence" value="ECO:0007669"/>
    <property type="project" value="UniProtKB-KW"/>
</dbReference>
<dbReference type="CDD" id="cd00085">
    <property type="entry name" value="HNHc"/>
    <property type="match status" value="1"/>
</dbReference>